<keyword evidence="2" id="KW-0812">Transmembrane</keyword>
<gene>
    <name evidence="3" type="ORF">CLUMA_CG013625</name>
</gene>
<feature type="compositionally biased region" description="Polar residues" evidence="1">
    <location>
        <begin position="121"/>
        <end position="165"/>
    </location>
</feature>
<evidence type="ECO:0000313" key="4">
    <source>
        <dbReference type="Proteomes" id="UP000183832"/>
    </source>
</evidence>
<dbReference type="Proteomes" id="UP000183832">
    <property type="component" value="Unassembled WGS sequence"/>
</dbReference>
<protein>
    <submittedName>
        <fullName evidence="3">CLUMA_CG013625, isoform A</fullName>
    </submittedName>
</protein>
<evidence type="ECO:0000313" key="3">
    <source>
        <dbReference type="EMBL" id="CRL00352.1"/>
    </source>
</evidence>
<evidence type="ECO:0000256" key="1">
    <source>
        <dbReference type="SAM" id="MobiDB-lite"/>
    </source>
</evidence>
<sequence>MSFFKNDDWDKNFDENFKRMREDNDHFFKKSTEDWEARKSKKYKSDMFLQISNIQLTSSSEISQEFHENFTKSHGSSFYSTYFPGMFFIGFLIFTLVFWIAAYGLKVYLDKRKKESEGSLPLTTTNGNQANPNSNVTYVKQTPSAPPQFQQNQEHFNNLLPSNHDNPPPYESFNKN</sequence>
<keyword evidence="4" id="KW-1185">Reference proteome</keyword>
<dbReference type="EMBL" id="CVRI01000054">
    <property type="protein sequence ID" value="CRL00352.1"/>
    <property type="molecule type" value="Genomic_DNA"/>
</dbReference>
<keyword evidence="2" id="KW-0472">Membrane</keyword>
<reference evidence="3 4" key="1">
    <citation type="submission" date="2015-04" db="EMBL/GenBank/DDBJ databases">
        <authorList>
            <person name="Syromyatnikov M.Y."/>
            <person name="Popov V.N."/>
        </authorList>
    </citation>
    <scope>NUCLEOTIDE SEQUENCE [LARGE SCALE GENOMIC DNA]</scope>
</reference>
<accession>A0A1J1IJI1</accession>
<keyword evidence="2" id="KW-1133">Transmembrane helix</keyword>
<feature type="region of interest" description="Disordered" evidence="1">
    <location>
        <begin position="118"/>
        <end position="176"/>
    </location>
</feature>
<dbReference type="AlphaFoldDB" id="A0A1J1IJI1"/>
<name>A0A1J1IJI1_9DIPT</name>
<proteinExistence type="predicted"/>
<feature type="transmembrane region" description="Helical" evidence="2">
    <location>
        <begin position="82"/>
        <end position="105"/>
    </location>
</feature>
<organism evidence="3 4">
    <name type="scientific">Clunio marinus</name>
    <dbReference type="NCBI Taxonomy" id="568069"/>
    <lineage>
        <taxon>Eukaryota</taxon>
        <taxon>Metazoa</taxon>
        <taxon>Ecdysozoa</taxon>
        <taxon>Arthropoda</taxon>
        <taxon>Hexapoda</taxon>
        <taxon>Insecta</taxon>
        <taxon>Pterygota</taxon>
        <taxon>Neoptera</taxon>
        <taxon>Endopterygota</taxon>
        <taxon>Diptera</taxon>
        <taxon>Nematocera</taxon>
        <taxon>Chironomoidea</taxon>
        <taxon>Chironomidae</taxon>
        <taxon>Clunio</taxon>
    </lineage>
</organism>
<evidence type="ECO:0000256" key="2">
    <source>
        <dbReference type="SAM" id="Phobius"/>
    </source>
</evidence>